<feature type="transmembrane region" description="Helical" evidence="1">
    <location>
        <begin position="36"/>
        <end position="55"/>
    </location>
</feature>
<evidence type="ECO:0000256" key="1">
    <source>
        <dbReference type="SAM" id="Phobius"/>
    </source>
</evidence>
<comment type="caution">
    <text evidence="2">The sequence shown here is derived from an EMBL/GenBank/DDBJ whole genome shotgun (WGS) entry which is preliminary data.</text>
</comment>
<name>A0ABV7KH41_9HYPH</name>
<protein>
    <submittedName>
        <fullName evidence="2">Uncharacterized protein</fullName>
    </submittedName>
</protein>
<reference evidence="3" key="1">
    <citation type="journal article" date="2019" name="Int. J. Syst. Evol. Microbiol.">
        <title>The Global Catalogue of Microorganisms (GCM) 10K type strain sequencing project: providing services to taxonomists for standard genome sequencing and annotation.</title>
        <authorList>
            <consortium name="The Broad Institute Genomics Platform"/>
            <consortium name="The Broad Institute Genome Sequencing Center for Infectious Disease"/>
            <person name="Wu L."/>
            <person name="Ma J."/>
        </authorList>
    </citation>
    <scope>NUCLEOTIDE SEQUENCE [LARGE SCALE GENOMIC DNA]</scope>
    <source>
        <strain evidence="3">KCTC 52165</strain>
    </source>
</reference>
<keyword evidence="1" id="KW-1133">Transmembrane helix</keyword>
<keyword evidence="1" id="KW-0812">Transmembrane</keyword>
<evidence type="ECO:0000313" key="3">
    <source>
        <dbReference type="Proteomes" id="UP001595583"/>
    </source>
</evidence>
<dbReference type="RefSeq" id="WP_378223770.1">
    <property type="nucleotide sequence ID" value="NZ_JBHRTK010000022.1"/>
</dbReference>
<proteinExistence type="predicted"/>
<feature type="transmembrane region" description="Helical" evidence="1">
    <location>
        <begin position="61"/>
        <end position="81"/>
    </location>
</feature>
<keyword evidence="1" id="KW-0472">Membrane</keyword>
<dbReference type="Proteomes" id="UP001595583">
    <property type="component" value="Unassembled WGS sequence"/>
</dbReference>
<organism evidence="2 3">
    <name type="scientific">Aquamicrobium soli</name>
    <dbReference type="NCBI Taxonomy" id="1811518"/>
    <lineage>
        <taxon>Bacteria</taxon>
        <taxon>Pseudomonadati</taxon>
        <taxon>Pseudomonadota</taxon>
        <taxon>Alphaproteobacteria</taxon>
        <taxon>Hyphomicrobiales</taxon>
        <taxon>Phyllobacteriaceae</taxon>
        <taxon>Aquamicrobium</taxon>
    </lineage>
</organism>
<accession>A0ABV7KH41</accession>
<dbReference type="EMBL" id="JBHRTK010000022">
    <property type="protein sequence ID" value="MFC3208454.1"/>
    <property type="molecule type" value="Genomic_DNA"/>
</dbReference>
<keyword evidence="3" id="KW-1185">Reference proteome</keyword>
<evidence type="ECO:0000313" key="2">
    <source>
        <dbReference type="EMBL" id="MFC3208454.1"/>
    </source>
</evidence>
<gene>
    <name evidence="2" type="ORF">ACFOHJ_19710</name>
</gene>
<feature type="transmembrane region" description="Helical" evidence="1">
    <location>
        <begin position="6"/>
        <end position="29"/>
    </location>
</feature>
<sequence>MEDNFEKYAVAVIITFGALIVGGLMAASIGFHDRNAFLFALGASTLAWVAGHAMIFDMPRLYAVLIGLATVMAIASTVALVI</sequence>